<feature type="transmembrane region" description="Helical" evidence="2">
    <location>
        <begin position="803"/>
        <end position="825"/>
    </location>
</feature>
<feature type="compositionally biased region" description="Polar residues" evidence="1">
    <location>
        <begin position="556"/>
        <end position="567"/>
    </location>
</feature>
<evidence type="ECO:0000256" key="1">
    <source>
        <dbReference type="SAM" id="MobiDB-lite"/>
    </source>
</evidence>
<dbReference type="AlphaFoldDB" id="A0A8D8T9A8"/>
<name>A0A8D8T9A8_9HEMI</name>
<feature type="region of interest" description="Disordered" evidence="1">
    <location>
        <begin position="365"/>
        <end position="421"/>
    </location>
</feature>
<sequence>MKLSRLLATAILLATLLLNIHPAVCQDDKGLSNDSNSTRIADSTETDQPHASALTINSQIGSEVSGLDEYEDDLDDLELQASEHEIEAVYSGVGAVPLDQQDKPKKPKRRRRRRRRRKRIRTSTSSYEDLEANSDLADLPGAARDLPPPPASSYPRRKPNKRRRKTTTPIPLEEEYLLTTKNDPKKSTAPLAPSHGQEDPLLITKNDPKPHRPENIEEIIEQDSIQTQDSLKIKPNPIKTEIKHNKPVNNIPPVIVMPESVGPVPTAVTILSRNNISKIEYPAVPENFTESLDTEMLTPTGKQNKINVRLSEPILFVTAPQGVDFTELAKATPPVKIVPSKVSTTASPVVIVVNTTHVTPKTPVVTTTTVQPTKEPTKHTATPKSTTKKANAVAINSSSENATSTTTEKSSTDVRKPIRRPPSVNTLFRKRFQPTPHTTTETVKPETIKHMVESTTVSKEVEIAELKLYTESPLELHKVPAKLNEIPPTSKINTFKPLKDSIVHEKDLGDNSVYKKDELKLKYVSTTTAPVKHSQTSGTHIAYTPNIDLIIEYTSSTRKPTTSTEQATTEDESLNTISTGLKESGTGYSSKESSKTSGEDEAVRINLEIPQVKDDILIFLKSKAESNKLSKILASRNMTLNELIEHRERGSSQLHLAEIFKSEPKAILEPEFDVIQTETTKAPLPDILSFFPTSNPQDNTQKETEKDRREPKFLFDSMPQFPLQAEASQTIYTTKRFGPELHYTRTRPLLPNAKLTPFYGSSEELLLSYTSSTGRPMLYGNDEIGIVREHDGHRRIPSELKSVITISGAIIAFAVLGFFVLLISCKVRHRKAQKFIKHGMLREHMREATLRSSTRSDTPVVKNGYYAGCDHMSDTSSTARKAYLWKTIRKTFRYE</sequence>
<feature type="compositionally biased region" description="Polar residues" evidence="1">
    <location>
        <begin position="574"/>
        <end position="591"/>
    </location>
</feature>
<evidence type="ECO:0000313" key="4">
    <source>
        <dbReference type="EMBL" id="CAG6682049.1"/>
    </source>
</evidence>
<keyword evidence="2" id="KW-0472">Membrane</keyword>
<feature type="signal peptide" evidence="3">
    <location>
        <begin position="1"/>
        <end position="25"/>
    </location>
</feature>
<feature type="compositionally biased region" description="Low complexity" evidence="1">
    <location>
        <begin position="396"/>
        <end position="409"/>
    </location>
</feature>
<feature type="compositionally biased region" description="Polar residues" evidence="1">
    <location>
        <begin position="32"/>
        <end position="43"/>
    </location>
</feature>
<dbReference type="EMBL" id="HBUF01257707">
    <property type="protein sequence ID" value="CAG6682049.1"/>
    <property type="molecule type" value="Transcribed_RNA"/>
</dbReference>
<feature type="chain" id="PRO_5034728578" evidence="3">
    <location>
        <begin position="26"/>
        <end position="895"/>
    </location>
</feature>
<protein>
    <submittedName>
        <fullName evidence="4">Uncharacterized protein</fullName>
    </submittedName>
</protein>
<keyword evidence="2" id="KW-0812">Transmembrane</keyword>
<evidence type="ECO:0000256" key="3">
    <source>
        <dbReference type="SAM" id="SignalP"/>
    </source>
</evidence>
<feature type="compositionally biased region" description="Basic residues" evidence="1">
    <location>
        <begin position="155"/>
        <end position="166"/>
    </location>
</feature>
<keyword evidence="3" id="KW-0732">Signal</keyword>
<keyword evidence="2" id="KW-1133">Transmembrane helix</keyword>
<feature type="region of interest" description="Disordered" evidence="1">
    <location>
        <begin position="91"/>
        <end position="208"/>
    </location>
</feature>
<feature type="compositionally biased region" description="Basic and acidic residues" evidence="1">
    <location>
        <begin position="592"/>
        <end position="601"/>
    </location>
</feature>
<organism evidence="4">
    <name type="scientific">Cacopsylla melanoneura</name>
    <dbReference type="NCBI Taxonomy" id="428564"/>
    <lineage>
        <taxon>Eukaryota</taxon>
        <taxon>Metazoa</taxon>
        <taxon>Ecdysozoa</taxon>
        <taxon>Arthropoda</taxon>
        <taxon>Hexapoda</taxon>
        <taxon>Insecta</taxon>
        <taxon>Pterygota</taxon>
        <taxon>Neoptera</taxon>
        <taxon>Paraneoptera</taxon>
        <taxon>Hemiptera</taxon>
        <taxon>Sternorrhyncha</taxon>
        <taxon>Psylloidea</taxon>
        <taxon>Psyllidae</taxon>
        <taxon>Psyllinae</taxon>
        <taxon>Cacopsylla</taxon>
    </lineage>
</organism>
<reference evidence="4" key="1">
    <citation type="submission" date="2021-05" db="EMBL/GenBank/DDBJ databases">
        <authorList>
            <person name="Alioto T."/>
            <person name="Alioto T."/>
            <person name="Gomez Garrido J."/>
        </authorList>
    </citation>
    <scope>NUCLEOTIDE SEQUENCE</scope>
</reference>
<feature type="compositionally biased region" description="Low complexity" evidence="1">
    <location>
        <begin position="365"/>
        <end position="374"/>
    </location>
</feature>
<accession>A0A8D8T9A8</accession>
<feature type="region of interest" description="Disordered" evidence="1">
    <location>
        <begin position="556"/>
        <end position="601"/>
    </location>
</feature>
<feature type="region of interest" description="Disordered" evidence="1">
    <location>
        <begin position="27"/>
        <end position="50"/>
    </location>
</feature>
<evidence type="ECO:0000256" key="2">
    <source>
        <dbReference type="SAM" id="Phobius"/>
    </source>
</evidence>
<proteinExistence type="predicted"/>
<feature type="compositionally biased region" description="Polar residues" evidence="1">
    <location>
        <begin position="379"/>
        <end position="389"/>
    </location>
</feature>
<feature type="compositionally biased region" description="Basic residues" evidence="1">
    <location>
        <begin position="105"/>
        <end position="121"/>
    </location>
</feature>